<sequence length="168" mass="19195">MSFLSKLFGKKDEEPVKERTVFSIRVGDIVTYDLEDYEVVGSLTYQNNGYKWYAYQLKSGASSVWLSAEMDDELELGIYRNVKEKLTSPIPEKLTIDDVTYYREEHGRAKVSGTGRGSNLNGQEVEYHDFSNEDETNFLSIEIWGSEVEVSKGYAIEEYEIKILAGSK</sequence>
<accession>A0A845EW60</accession>
<dbReference type="Pfam" id="PF13785">
    <property type="entry name" value="DUF4178"/>
    <property type="match status" value="1"/>
</dbReference>
<dbReference type="EMBL" id="WMEY01000002">
    <property type="protein sequence ID" value="MYL62775.1"/>
    <property type="molecule type" value="Genomic_DNA"/>
</dbReference>
<reference evidence="2 3" key="1">
    <citation type="submission" date="2019-11" db="EMBL/GenBank/DDBJ databases">
        <title>Genome sequences of 17 halophilic strains isolated from different environments.</title>
        <authorList>
            <person name="Furrow R.E."/>
        </authorList>
    </citation>
    <scope>NUCLEOTIDE SEQUENCE [LARGE SCALE GENOMIC DNA]</scope>
    <source>
        <strain evidence="2 3">22506_14_FS</strain>
    </source>
</reference>
<gene>
    <name evidence="2" type="ORF">GLW07_05320</name>
</gene>
<name>A0A845EW60_9BACL</name>
<dbReference type="Proteomes" id="UP000447833">
    <property type="component" value="Unassembled WGS sequence"/>
</dbReference>
<comment type="caution">
    <text evidence="2">The sequence shown here is derived from an EMBL/GenBank/DDBJ whole genome shotgun (WGS) entry which is preliminary data.</text>
</comment>
<protein>
    <submittedName>
        <fullName evidence="2">DUF4178 domain-containing protein</fullName>
    </submittedName>
</protein>
<evidence type="ECO:0000313" key="2">
    <source>
        <dbReference type="EMBL" id="MYL62775.1"/>
    </source>
</evidence>
<evidence type="ECO:0000259" key="1">
    <source>
        <dbReference type="Pfam" id="PF13785"/>
    </source>
</evidence>
<organism evidence="2 3">
    <name type="scientific">Guptibacillus hwajinpoensis</name>
    <dbReference type="NCBI Taxonomy" id="208199"/>
    <lineage>
        <taxon>Bacteria</taxon>
        <taxon>Bacillati</taxon>
        <taxon>Bacillota</taxon>
        <taxon>Bacilli</taxon>
        <taxon>Bacillales</taxon>
        <taxon>Guptibacillaceae</taxon>
        <taxon>Guptibacillus</taxon>
    </lineage>
</organism>
<dbReference type="InterPro" id="IPR025235">
    <property type="entry name" value="DUF4178"/>
</dbReference>
<dbReference type="AlphaFoldDB" id="A0A845EW60"/>
<proteinExistence type="predicted"/>
<dbReference type="RefSeq" id="WP_160918575.1">
    <property type="nucleotide sequence ID" value="NZ_WMEY01000002.1"/>
</dbReference>
<feature type="domain" description="DUF4178" evidence="1">
    <location>
        <begin position="25"/>
        <end position="157"/>
    </location>
</feature>
<evidence type="ECO:0000313" key="3">
    <source>
        <dbReference type="Proteomes" id="UP000447833"/>
    </source>
</evidence>